<dbReference type="EC" id="2.1.-.-" evidence="2"/>
<dbReference type="EMBL" id="JAXCLA010000012">
    <property type="protein sequence ID" value="MDY0748777.1"/>
    <property type="molecule type" value="Genomic_DNA"/>
</dbReference>
<dbReference type="InterPro" id="IPR013216">
    <property type="entry name" value="Methyltransf_11"/>
</dbReference>
<gene>
    <name evidence="2" type="ORF">SNE35_30040</name>
</gene>
<comment type="caution">
    <text evidence="2">The sequence shown here is derived from an EMBL/GenBank/DDBJ whole genome shotgun (WGS) entry which is preliminary data.</text>
</comment>
<name>A0ABU5DR34_9BURK</name>
<dbReference type="Gene3D" id="3.40.50.150">
    <property type="entry name" value="Vaccinia Virus protein VP39"/>
    <property type="match status" value="1"/>
</dbReference>
<keyword evidence="2" id="KW-0489">Methyltransferase</keyword>
<dbReference type="Pfam" id="PF08241">
    <property type="entry name" value="Methyltransf_11"/>
    <property type="match status" value="1"/>
</dbReference>
<reference evidence="2 3" key="1">
    <citation type="submission" date="2023-11" db="EMBL/GenBank/DDBJ databases">
        <title>Paucibacter sp. nov., isolated from fresh soil in Korea.</title>
        <authorList>
            <person name="Le N.T.T."/>
        </authorList>
    </citation>
    <scope>NUCLEOTIDE SEQUENCE [LARGE SCALE GENOMIC DNA]</scope>
    <source>
        <strain evidence="2 3">R3-3</strain>
    </source>
</reference>
<dbReference type="Proteomes" id="UP001285263">
    <property type="component" value="Unassembled WGS sequence"/>
</dbReference>
<feature type="domain" description="Methyltransferase type 11" evidence="1">
    <location>
        <begin position="50"/>
        <end position="138"/>
    </location>
</feature>
<evidence type="ECO:0000313" key="3">
    <source>
        <dbReference type="Proteomes" id="UP001285263"/>
    </source>
</evidence>
<dbReference type="RefSeq" id="WP_320426748.1">
    <property type="nucleotide sequence ID" value="NZ_JAXCLA010000012.1"/>
</dbReference>
<dbReference type="SUPFAM" id="SSF53335">
    <property type="entry name" value="S-adenosyl-L-methionine-dependent methyltransferases"/>
    <property type="match status" value="1"/>
</dbReference>
<evidence type="ECO:0000259" key="1">
    <source>
        <dbReference type="Pfam" id="PF08241"/>
    </source>
</evidence>
<sequence>MNHTSEALANVAAYDRWAERYPPEAHNPLMRTEQAAMLALCPDPSGRRVLDLACGTGRYGLLMQQRGAAAVVGADRAPQMLQHAVLPWRVQADMAALPFASAQFDLILCGLAVGHAPSLMAWVREAARVLAPSGSLLISDFHPDAARAGMHRSFTDAQGQEHRLAHNLHDPADYAFAAAVCGLHLRVCRSLRVGHEFTEQFSGSDAFHARWHGLPLLLVVRMDKP</sequence>
<organism evidence="2 3">
    <name type="scientific">Roseateles agri</name>
    <dbReference type="NCBI Taxonomy" id="3098619"/>
    <lineage>
        <taxon>Bacteria</taxon>
        <taxon>Pseudomonadati</taxon>
        <taxon>Pseudomonadota</taxon>
        <taxon>Betaproteobacteria</taxon>
        <taxon>Burkholderiales</taxon>
        <taxon>Sphaerotilaceae</taxon>
        <taxon>Roseateles</taxon>
    </lineage>
</organism>
<dbReference type="GO" id="GO:0032259">
    <property type="term" value="P:methylation"/>
    <property type="evidence" value="ECO:0007669"/>
    <property type="project" value="UniProtKB-KW"/>
</dbReference>
<dbReference type="CDD" id="cd02440">
    <property type="entry name" value="AdoMet_MTases"/>
    <property type="match status" value="1"/>
</dbReference>
<keyword evidence="3" id="KW-1185">Reference proteome</keyword>
<keyword evidence="2" id="KW-0808">Transferase</keyword>
<accession>A0ABU5DR34</accession>
<dbReference type="InterPro" id="IPR029063">
    <property type="entry name" value="SAM-dependent_MTases_sf"/>
</dbReference>
<proteinExistence type="predicted"/>
<evidence type="ECO:0000313" key="2">
    <source>
        <dbReference type="EMBL" id="MDY0748777.1"/>
    </source>
</evidence>
<protein>
    <submittedName>
        <fullName evidence="2">Class I SAM-dependent methyltransferase</fullName>
        <ecNumber evidence="2">2.1.-.-</ecNumber>
    </submittedName>
</protein>
<dbReference type="GO" id="GO:0008168">
    <property type="term" value="F:methyltransferase activity"/>
    <property type="evidence" value="ECO:0007669"/>
    <property type="project" value="UniProtKB-KW"/>
</dbReference>
<dbReference type="PANTHER" id="PTHR43591">
    <property type="entry name" value="METHYLTRANSFERASE"/>
    <property type="match status" value="1"/>
</dbReference>